<comment type="subcellular location">
    <subcellularLocation>
        <location evidence="1 7">Cell membrane</location>
        <topology evidence="1 7">Multi-pass membrane protein</topology>
    </subcellularLocation>
</comment>
<dbReference type="PATRIC" id="fig|92706.3.peg.2547"/>
<dbReference type="InterPro" id="IPR035906">
    <property type="entry name" value="MetI-like_sf"/>
</dbReference>
<dbReference type="SUPFAM" id="SSF161098">
    <property type="entry name" value="MetI-like"/>
    <property type="match status" value="1"/>
</dbReference>
<feature type="transmembrane region" description="Helical" evidence="7">
    <location>
        <begin position="231"/>
        <end position="257"/>
    </location>
</feature>
<dbReference type="Pfam" id="PF00528">
    <property type="entry name" value="BPD_transp_1"/>
    <property type="match status" value="1"/>
</dbReference>
<keyword evidence="2 7" id="KW-0813">Transport</keyword>
<name>A0A0F6WR79_9CORY</name>
<proteinExistence type="inferred from homology"/>
<keyword evidence="6 7" id="KW-0472">Membrane</keyword>
<evidence type="ECO:0000259" key="8">
    <source>
        <dbReference type="PROSITE" id="PS50928"/>
    </source>
</evidence>
<dbReference type="PANTHER" id="PTHR43163">
    <property type="entry name" value="DIPEPTIDE TRANSPORT SYSTEM PERMEASE PROTEIN DPPB-RELATED"/>
    <property type="match status" value="1"/>
</dbReference>
<dbReference type="Pfam" id="PF19300">
    <property type="entry name" value="BPD_transp_1_N"/>
    <property type="match status" value="1"/>
</dbReference>
<protein>
    <submittedName>
        <fullName evidence="9">Peptide ABC transporter permease</fullName>
    </submittedName>
</protein>
<feature type="transmembrane region" description="Helical" evidence="7">
    <location>
        <begin position="103"/>
        <end position="126"/>
    </location>
</feature>
<dbReference type="InterPro" id="IPR000515">
    <property type="entry name" value="MetI-like"/>
</dbReference>
<comment type="similarity">
    <text evidence="7">Belongs to the binding-protein-dependent transport system permease family.</text>
</comment>
<feature type="transmembrane region" description="Helical" evidence="7">
    <location>
        <begin position="178"/>
        <end position="197"/>
    </location>
</feature>
<feature type="transmembrane region" description="Helical" evidence="7">
    <location>
        <begin position="12"/>
        <end position="31"/>
    </location>
</feature>
<dbReference type="PROSITE" id="PS50928">
    <property type="entry name" value="ABC_TM1"/>
    <property type="match status" value="1"/>
</dbReference>
<gene>
    <name evidence="9" type="ORF">YH66_12175</name>
</gene>
<dbReference type="AlphaFoldDB" id="A0A0F6WR79"/>
<keyword evidence="4 7" id="KW-0812">Transmembrane</keyword>
<dbReference type="GO" id="GO:0055085">
    <property type="term" value="P:transmembrane transport"/>
    <property type="evidence" value="ECO:0007669"/>
    <property type="project" value="InterPro"/>
</dbReference>
<evidence type="ECO:0000313" key="9">
    <source>
        <dbReference type="EMBL" id="AKF28245.1"/>
    </source>
</evidence>
<feature type="transmembrane region" description="Helical" evidence="7">
    <location>
        <begin position="138"/>
        <end position="158"/>
    </location>
</feature>
<evidence type="ECO:0000256" key="7">
    <source>
        <dbReference type="RuleBase" id="RU363032"/>
    </source>
</evidence>
<evidence type="ECO:0000256" key="5">
    <source>
        <dbReference type="ARBA" id="ARBA00022989"/>
    </source>
</evidence>
<evidence type="ECO:0000313" key="10">
    <source>
        <dbReference type="Proteomes" id="UP000034037"/>
    </source>
</evidence>
<dbReference type="GO" id="GO:0005886">
    <property type="term" value="C:plasma membrane"/>
    <property type="evidence" value="ECO:0007669"/>
    <property type="project" value="UniProtKB-SubCell"/>
</dbReference>
<keyword evidence="10" id="KW-1185">Reference proteome</keyword>
<evidence type="ECO:0000256" key="1">
    <source>
        <dbReference type="ARBA" id="ARBA00004651"/>
    </source>
</evidence>
<accession>A0A0F6WR79</accession>
<evidence type="ECO:0000256" key="2">
    <source>
        <dbReference type="ARBA" id="ARBA00022448"/>
    </source>
</evidence>
<dbReference type="Proteomes" id="UP000034037">
    <property type="component" value="Chromosome"/>
</dbReference>
<reference evidence="9 10" key="1">
    <citation type="submission" date="2015-04" db="EMBL/GenBank/DDBJ databases">
        <title>Complete Genome Sequence of Brevibacterium flavum ATCC 15168.</title>
        <authorList>
            <person name="Ahn J."/>
            <person name="Park G."/>
            <person name="Jeon W."/>
            <person name="Jang Y."/>
            <person name="Jang M."/>
            <person name="Lee H."/>
            <person name="Lee H."/>
        </authorList>
    </citation>
    <scope>NUCLEOTIDE SEQUENCE [LARGE SCALE GENOMIC DNA]</scope>
    <source>
        <strain evidence="9 10">ATCC 15168</strain>
    </source>
</reference>
<feature type="transmembrane region" description="Helical" evidence="7">
    <location>
        <begin position="277"/>
        <end position="303"/>
    </location>
</feature>
<keyword evidence="3" id="KW-1003">Cell membrane</keyword>
<dbReference type="CDD" id="cd06261">
    <property type="entry name" value="TM_PBP2"/>
    <property type="match status" value="1"/>
</dbReference>
<keyword evidence="5 7" id="KW-1133">Transmembrane helix</keyword>
<evidence type="ECO:0000256" key="4">
    <source>
        <dbReference type="ARBA" id="ARBA00022692"/>
    </source>
</evidence>
<dbReference type="PANTHER" id="PTHR43163:SF6">
    <property type="entry name" value="DIPEPTIDE TRANSPORT SYSTEM PERMEASE PROTEIN DPPB-RELATED"/>
    <property type="match status" value="1"/>
</dbReference>
<feature type="domain" description="ABC transmembrane type-1" evidence="8">
    <location>
        <begin position="99"/>
        <end position="300"/>
    </location>
</feature>
<dbReference type="EMBL" id="CP011309">
    <property type="protein sequence ID" value="AKF28245.1"/>
    <property type="molecule type" value="Genomic_DNA"/>
</dbReference>
<dbReference type="HOGENOM" id="CLU_036879_0_2_11"/>
<evidence type="ECO:0000256" key="6">
    <source>
        <dbReference type="ARBA" id="ARBA00023136"/>
    </source>
</evidence>
<dbReference type="InterPro" id="IPR045621">
    <property type="entry name" value="BPD_transp_1_N"/>
</dbReference>
<organism evidence="9 10">
    <name type="scientific">[Brevibacterium] flavum</name>
    <dbReference type="NCBI Taxonomy" id="92706"/>
    <lineage>
        <taxon>Bacteria</taxon>
        <taxon>Bacillati</taxon>
        <taxon>Actinomycetota</taxon>
        <taxon>Actinomycetes</taxon>
        <taxon>Mycobacteriales</taxon>
        <taxon>Corynebacteriaceae</taxon>
        <taxon>Corynebacterium</taxon>
    </lineage>
</organism>
<dbReference type="Gene3D" id="1.10.3720.10">
    <property type="entry name" value="MetI-like"/>
    <property type="match status" value="1"/>
</dbReference>
<evidence type="ECO:0000256" key="3">
    <source>
        <dbReference type="ARBA" id="ARBA00022475"/>
    </source>
</evidence>
<dbReference type="RefSeq" id="WP_003863668.1">
    <property type="nucleotide sequence ID" value="NZ_CP011309.1"/>
</dbReference>
<sequence length="313" mass="33590">MTTSQILRRIGQAVLVLLVTFTLAFIMLSALPGDAVSARYSSPDLGLSPEQIAQIRESYGADESLIAQYFSTLGGFLVGNFGYSVQTGTAVATQLAEALPGTLTLAILAFLLAAILALVISILATMDRFAWIKGIFQALPPFFVSLPSFWLGIILIQIVSFRLDWVPVIGTTPAQGLILPTITLSIPITAPLAQVLIRSIEEVKAQPFIAAVRARGAGEMWIFFRNIIRNALLPTLTIAGILFGELVGGAVVTEAVFGRAGLGQMTVNAVANRDMPVMLAIVVIAAAVYVLINLIVDLLYPVLDARLRRRERA</sequence>